<dbReference type="PANTHER" id="PTHR43782:SF3">
    <property type="entry name" value="ARGINASE"/>
    <property type="match status" value="1"/>
</dbReference>
<dbReference type="Proteomes" id="UP001593940">
    <property type="component" value="Unassembled WGS sequence"/>
</dbReference>
<evidence type="ECO:0000256" key="3">
    <source>
        <dbReference type="ARBA" id="ARBA00023211"/>
    </source>
</evidence>
<evidence type="ECO:0000256" key="1">
    <source>
        <dbReference type="ARBA" id="ARBA00022723"/>
    </source>
</evidence>
<dbReference type="PANTHER" id="PTHR43782">
    <property type="entry name" value="ARGINASE"/>
    <property type="match status" value="1"/>
</dbReference>
<dbReference type="Pfam" id="PF00491">
    <property type="entry name" value="Arginase"/>
    <property type="match status" value="1"/>
</dbReference>
<dbReference type="RefSeq" id="WP_203274115.1">
    <property type="nucleotide sequence ID" value="NZ_JAFBID010000058.1"/>
</dbReference>
<evidence type="ECO:0000256" key="4">
    <source>
        <dbReference type="PROSITE-ProRule" id="PRU00742"/>
    </source>
</evidence>
<evidence type="ECO:0000313" key="5">
    <source>
        <dbReference type="EMBL" id="MFC1458108.1"/>
    </source>
</evidence>
<evidence type="ECO:0000313" key="6">
    <source>
        <dbReference type="Proteomes" id="UP001593940"/>
    </source>
</evidence>
<name>A0ABV6YA44_9HYPH</name>
<dbReference type="PROSITE" id="PS51409">
    <property type="entry name" value="ARGINASE_2"/>
    <property type="match status" value="1"/>
</dbReference>
<comment type="similarity">
    <text evidence="4">Belongs to the arginase family.</text>
</comment>
<proteinExistence type="inferred from homology"/>
<keyword evidence="2" id="KW-0378">Hydrolase</keyword>
<protein>
    <submittedName>
        <fullName evidence="5">Arginase family protein</fullName>
    </submittedName>
</protein>
<evidence type="ECO:0000256" key="2">
    <source>
        <dbReference type="ARBA" id="ARBA00022801"/>
    </source>
</evidence>
<keyword evidence="6" id="KW-1185">Reference proteome</keyword>
<gene>
    <name evidence="5" type="ORF">ACETIH_15595</name>
</gene>
<comment type="caution">
    <text evidence="5">The sequence shown here is derived from an EMBL/GenBank/DDBJ whole genome shotgun (WGS) entry which is preliminary data.</text>
</comment>
<keyword evidence="1" id="KW-0479">Metal-binding</keyword>
<dbReference type="EMBL" id="JBHOMY010000042">
    <property type="protein sequence ID" value="MFC1458108.1"/>
    <property type="molecule type" value="Genomic_DNA"/>
</dbReference>
<dbReference type="InterPro" id="IPR006035">
    <property type="entry name" value="Ureohydrolase"/>
</dbReference>
<dbReference type="InterPro" id="IPR023696">
    <property type="entry name" value="Ureohydrolase_dom_sf"/>
</dbReference>
<organism evidence="5 6">
    <name type="scientific">Microvirga arabica</name>
    <dbReference type="NCBI Taxonomy" id="1128671"/>
    <lineage>
        <taxon>Bacteria</taxon>
        <taxon>Pseudomonadati</taxon>
        <taxon>Pseudomonadota</taxon>
        <taxon>Alphaproteobacteria</taxon>
        <taxon>Hyphomicrobiales</taxon>
        <taxon>Methylobacteriaceae</taxon>
        <taxon>Microvirga</taxon>
    </lineage>
</organism>
<reference evidence="5 6" key="1">
    <citation type="submission" date="2024-09" db="EMBL/GenBank/DDBJ databases">
        <title>Nodulacao em especies de Leguminosae Basais da Amazonia e Caracterizacao dos Rizobios e Bacterias Associadas aos Nodulos.</title>
        <authorList>
            <person name="Jambeiro I.C.A."/>
            <person name="Lopes I.S."/>
            <person name="Aguiar E.R.G.R."/>
            <person name="Santos A.F.J."/>
            <person name="Dos Santos J.M.F."/>
            <person name="Gross E."/>
        </authorList>
    </citation>
    <scope>NUCLEOTIDE SEQUENCE [LARGE SCALE GENOMIC DNA]</scope>
    <source>
        <strain evidence="5 6">BRUESC1165</strain>
    </source>
</reference>
<dbReference type="Gene3D" id="3.40.800.10">
    <property type="entry name" value="Ureohydrolase domain"/>
    <property type="match status" value="1"/>
</dbReference>
<dbReference type="SUPFAM" id="SSF52768">
    <property type="entry name" value="Arginase/deacetylase"/>
    <property type="match status" value="1"/>
</dbReference>
<accession>A0ABV6YA44</accession>
<sequence length="305" mass="33070">MTRRAVLVRAPSNLGLRPLAPQHEPGTWRAPHALTEAGLVDALSPLRIIDLERPISRRDPEAGSALRNGAAIRDFNLRLADVVAGLKDDISAFPVVVGGDCSILLGALAGCRRHGPLSLVHVDGHSDFRHPGNYNAAEVLGAVAGMDLALATGRGEALLTEWPMVTSPLVPDEQVVQIGERESRNADFPWPDINGTSITRLDVFAARDLGIAEVATRTYATLQQQPGWPFWIHWDLDVLDQLVMPAVDSPGSPGIDEEDLVTLLRVLVKDQHCAGMTMTIFDPDLDPEGLYAARIVSLVRKVFQT</sequence>
<keyword evidence="3" id="KW-0464">Manganese</keyword>